<organism evidence="1 2">
    <name type="scientific">Danxiaibacter flavus</name>
    <dbReference type="NCBI Taxonomy" id="3049108"/>
    <lineage>
        <taxon>Bacteria</taxon>
        <taxon>Pseudomonadati</taxon>
        <taxon>Bacteroidota</taxon>
        <taxon>Chitinophagia</taxon>
        <taxon>Chitinophagales</taxon>
        <taxon>Chitinophagaceae</taxon>
        <taxon>Danxiaibacter</taxon>
    </lineage>
</organism>
<name>A0ABV3ZFK4_9BACT</name>
<gene>
    <name evidence="1" type="ORF">QTN47_14195</name>
</gene>
<accession>A0ABV3ZFK4</accession>
<keyword evidence="2" id="KW-1185">Reference proteome</keyword>
<dbReference type="Gene3D" id="1.25.40.390">
    <property type="match status" value="1"/>
</dbReference>
<reference evidence="1 2" key="1">
    <citation type="submission" date="2023-07" db="EMBL/GenBank/DDBJ databases">
        <authorList>
            <person name="Lian W.-H."/>
        </authorList>
    </citation>
    <scope>NUCLEOTIDE SEQUENCE [LARGE SCALE GENOMIC DNA]</scope>
    <source>
        <strain evidence="1 2">SYSU DXS3180</strain>
    </source>
</reference>
<protein>
    <submittedName>
        <fullName evidence="1">SusD/RagB family nutrient-binding outer membrane lipoprotein</fullName>
    </submittedName>
</protein>
<evidence type="ECO:0000313" key="1">
    <source>
        <dbReference type="EMBL" id="MEX6688661.1"/>
    </source>
</evidence>
<keyword evidence="1" id="KW-0449">Lipoprotein</keyword>
<evidence type="ECO:0000313" key="2">
    <source>
        <dbReference type="Proteomes" id="UP001560573"/>
    </source>
</evidence>
<dbReference type="RefSeq" id="WP_369330070.1">
    <property type="nucleotide sequence ID" value="NZ_JAULBC010000004.1"/>
</dbReference>
<dbReference type="SUPFAM" id="SSF48452">
    <property type="entry name" value="TPR-like"/>
    <property type="match status" value="1"/>
</dbReference>
<dbReference type="Pfam" id="PF12771">
    <property type="entry name" value="SusD-like_2"/>
    <property type="match status" value="1"/>
</dbReference>
<dbReference type="InterPro" id="IPR041662">
    <property type="entry name" value="SusD-like_2"/>
</dbReference>
<dbReference type="InterPro" id="IPR011990">
    <property type="entry name" value="TPR-like_helical_dom_sf"/>
</dbReference>
<sequence>MKNSIIIFFLTALVFGIGGCDKDFEKVNTNPVLATSLDPGYLFSNAEFSTAIQTTNYQSQIVQQIVTPYTGVLEGGNHNIVYDPNSNTLFNSYYVNNGSGPIVLLTTVLDQTKDNANRSNLYNMARIWRAMVFQILTDTYGDVPYSEAGQAYLKSINLPRYDDQNAIYDDLLKEVSEATKALDASKPTESGDLFYKGDIGQWKKLGNSLLLRIAMRFTKVDANKAKQYAAMAADPANGGLMELNKDNAYIAFNSTFNNPSGNYFQGTERGNIYLGKPFVDYLKSTNDPRLTVISVKYETPSNPLGTTGAENTNPADQNGMPFGYNESTISTEPNYPGKTGAAFNYAQLNRRTLTKIDAPEFFITSAQTQLLLAEAVTRGFVSGNAADNFSKAIALHMQQLATYDALATIDPNAIAAYVAANPLNNATALQQINTQYWIASFLNGSEAWANFRRSGFPALTPNPYPNADPAVKGGFIHRLTYPVRELSVNSDNYNAAVARMGADNMATRLFWDK</sequence>
<proteinExistence type="predicted"/>
<dbReference type="PROSITE" id="PS51257">
    <property type="entry name" value="PROKAR_LIPOPROTEIN"/>
    <property type="match status" value="1"/>
</dbReference>
<comment type="caution">
    <text evidence="1">The sequence shown here is derived from an EMBL/GenBank/DDBJ whole genome shotgun (WGS) entry which is preliminary data.</text>
</comment>
<dbReference type="EMBL" id="JAULBC010000004">
    <property type="protein sequence ID" value="MEX6688661.1"/>
    <property type="molecule type" value="Genomic_DNA"/>
</dbReference>
<dbReference type="Proteomes" id="UP001560573">
    <property type="component" value="Unassembled WGS sequence"/>
</dbReference>